<dbReference type="OrthoDB" id="3271139at2759"/>
<evidence type="ECO:0000313" key="2">
    <source>
        <dbReference type="EMBL" id="KAF5314445.1"/>
    </source>
</evidence>
<dbReference type="PANTHER" id="PTHR38248:SF2">
    <property type="entry name" value="FUNK1 11"/>
    <property type="match status" value="1"/>
</dbReference>
<dbReference type="Proteomes" id="UP000567179">
    <property type="component" value="Unassembled WGS sequence"/>
</dbReference>
<proteinExistence type="predicted"/>
<dbReference type="InterPro" id="IPR008266">
    <property type="entry name" value="Tyr_kinase_AS"/>
</dbReference>
<dbReference type="GO" id="GO:0004672">
    <property type="term" value="F:protein kinase activity"/>
    <property type="evidence" value="ECO:0007669"/>
    <property type="project" value="InterPro"/>
</dbReference>
<reference evidence="2 3" key="1">
    <citation type="journal article" date="2020" name="ISME J.">
        <title>Uncovering the hidden diversity of litter-decomposition mechanisms in mushroom-forming fungi.</title>
        <authorList>
            <person name="Floudas D."/>
            <person name="Bentzer J."/>
            <person name="Ahren D."/>
            <person name="Johansson T."/>
            <person name="Persson P."/>
            <person name="Tunlid A."/>
        </authorList>
    </citation>
    <scope>NUCLEOTIDE SEQUENCE [LARGE SCALE GENOMIC DNA]</scope>
    <source>
        <strain evidence="2 3">CBS 101986</strain>
    </source>
</reference>
<keyword evidence="3" id="KW-1185">Reference proteome</keyword>
<evidence type="ECO:0000259" key="1">
    <source>
        <dbReference type="Pfam" id="PF17667"/>
    </source>
</evidence>
<evidence type="ECO:0000313" key="3">
    <source>
        <dbReference type="Proteomes" id="UP000567179"/>
    </source>
</evidence>
<comment type="caution">
    <text evidence="2">The sequence shown here is derived from an EMBL/GenBank/DDBJ whole genome shotgun (WGS) entry which is preliminary data.</text>
</comment>
<sequence>MDWESCLWKTGATDRLFKIPPTIWLETALPSSLSTDPILSDSFSQSVVEALSPETELSTYEGWQGFTIFRELLQVGESASQSLFIQAMETTAVAILKVSQKAASSKFVLRPTAAHGIALFQSPIYDPASQIPLNLVGDGASVVMHSSKKYMPENSNGRVTIPHLLVRMILFLAAANKEQLGFDPTVHLFESKVSCSVEPQFAYPSFVYQLGGRRYRTIGAPIYSAPTDQLCSHATRVWSVKEVGEDDSWLPGTEEHVLKDFWADEDHPKEFECQQAIKHTLQVLDLDGGNRAQEMDAYFLNIRHEEDIIINGHMDTTLAIPDLAIRQNFTWANSNLYGDHYWADYPCQSHRHRAPSSSPGLKIRLHRRLLFEEKCIRLTECANIAQVLNCIKQFSVGLDLFRQAGYVHRDISVGNCLVFKNRSMYQAKISDLEFCKEYASVSPTDPVTGTFAFMAIEASRKRLSWLPLKKPVRPTYHYHIFHDLESLYWLLVWIILSHEPTSCTLSPNDTIYQQWQEEFFLLFSRSTHSSDISKSQMSKVLFISRDQNFFVWSAILCGVGWRDHLIFQPVFDFRETFQDTYIKLQKAAQDPDTHLWPTSCFTADLYNQFSDMITKVIADLPEDQVVVRSIRRKVAELY</sequence>
<dbReference type="AlphaFoldDB" id="A0A8H5B0Q0"/>
<organism evidence="2 3">
    <name type="scientific">Psilocybe cf. subviscida</name>
    <dbReference type="NCBI Taxonomy" id="2480587"/>
    <lineage>
        <taxon>Eukaryota</taxon>
        <taxon>Fungi</taxon>
        <taxon>Dikarya</taxon>
        <taxon>Basidiomycota</taxon>
        <taxon>Agaricomycotina</taxon>
        <taxon>Agaricomycetes</taxon>
        <taxon>Agaricomycetidae</taxon>
        <taxon>Agaricales</taxon>
        <taxon>Agaricineae</taxon>
        <taxon>Strophariaceae</taxon>
        <taxon>Psilocybe</taxon>
    </lineage>
</organism>
<gene>
    <name evidence="2" type="ORF">D9619_011876</name>
</gene>
<dbReference type="PANTHER" id="PTHR38248">
    <property type="entry name" value="FUNK1 6"/>
    <property type="match status" value="1"/>
</dbReference>
<dbReference type="InterPro" id="IPR040976">
    <property type="entry name" value="Pkinase_fungal"/>
</dbReference>
<protein>
    <recommendedName>
        <fullName evidence="1">Fungal-type protein kinase domain-containing protein</fullName>
    </recommendedName>
</protein>
<dbReference type="SUPFAM" id="SSF56112">
    <property type="entry name" value="Protein kinase-like (PK-like)"/>
    <property type="match status" value="1"/>
</dbReference>
<dbReference type="PROSITE" id="PS00109">
    <property type="entry name" value="PROTEIN_KINASE_TYR"/>
    <property type="match status" value="1"/>
</dbReference>
<name>A0A8H5B0Q0_9AGAR</name>
<dbReference type="Gene3D" id="1.10.510.10">
    <property type="entry name" value="Transferase(Phosphotransferase) domain 1"/>
    <property type="match status" value="1"/>
</dbReference>
<feature type="domain" description="Fungal-type protein kinase" evidence="1">
    <location>
        <begin position="162"/>
        <end position="495"/>
    </location>
</feature>
<accession>A0A8H5B0Q0</accession>
<dbReference type="Pfam" id="PF17667">
    <property type="entry name" value="Pkinase_fungal"/>
    <property type="match status" value="1"/>
</dbReference>
<dbReference type="EMBL" id="JAACJJ010000044">
    <property type="protein sequence ID" value="KAF5314445.1"/>
    <property type="molecule type" value="Genomic_DNA"/>
</dbReference>
<dbReference type="InterPro" id="IPR011009">
    <property type="entry name" value="Kinase-like_dom_sf"/>
</dbReference>